<dbReference type="EMBL" id="FNVS01000012">
    <property type="protein sequence ID" value="SEG00916.1"/>
    <property type="molecule type" value="Genomic_DNA"/>
</dbReference>
<reference evidence="3 4" key="1">
    <citation type="submission" date="2016-10" db="EMBL/GenBank/DDBJ databases">
        <authorList>
            <person name="Varghese N."/>
            <person name="Submissions S."/>
        </authorList>
    </citation>
    <scope>NUCLEOTIDE SEQUENCE [LARGE SCALE GENOMIC DNA]</scope>
    <source>
        <strain evidence="3 4">DSM 29073</strain>
    </source>
</reference>
<dbReference type="Pfam" id="PF03992">
    <property type="entry name" value="ABM"/>
    <property type="match status" value="1"/>
</dbReference>
<keyword evidence="4" id="KW-1185">Reference proteome</keyword>
<keyword evidence="1" id="KW-0732">Signal</keyword>
<comment type="caution">
    <text evidence="3">The sequence shown here is derived from an EMBL/GenBank/DDBJ whole genome shotgun (WGS) entry which is preliminary data.</text>
</comment>
<evidence type="ECO:0000313" key="3">
    <source>
        <dbReference type="EMBL" id="SEG00916.1"/>
    </source>
</evidence>
<keyword evidence="3" id="KW-0560">Oxidoreductase</keyword>
<gene>
    <name evidence="3" type="ORF">SAMN05444001_11211</name>
</gene>
<protein>
    <submittedName>
        <fullName evidence="3">Quinol monooxygenase YgiN</fullName>
    </submittedName>
</protein>
<dbReference type="InterPro" id="IPR007138">
    <property type="entry name" value="ABM_dom"/>
</dbReference>
<dbReference type="Gene3D" id="3.30.70.100">
    <property type="match status" value="1"/>
</dbReference>
<dbReference type="RefSeq" id="WP_234999348.1">
    <property type="nucleotide sequence ID" value="NZ_FNVS01000012.1"/>
</dbReference>
<accession>A0A8G2BX83</accession>
<dbReference type="SUPFAM" id="SSF54909">
    <property type="entry name" value="Dimeric alpha+beta barrel"/>
    <property type="match status" value="1"/>
</dbReference>
<dbReference type="GO" id="GO:0004497">
    <property type="term" value="F:monooxygenase activity"/>
    <property type="evidence" value="ECO:0007669"/>
    <property type="project" value="UniProtKB-KW"/>
</dbReference>
<dbReference type="AlphaFoldDB" id="A0A8G2BX83"/>
<dbReference type="InterPro" id="IPR011008">
    <property type="entry name" value="Dimeric_a/b-barrel"/>
</dbReference>
<keyword evidence="3" id="KW-0503">Monooxygenase</keyword>
<evidence type="ECO:0000259" key="2">
    <source>
        <dbReference type="PROSITE" id="PS51725"/>
    </source>
</evidence>
<evidence type="ECO:0000256" key="1">
    <source>
        <dbReference type="SAM" id="SignalP"/>
    </source>
</evidence>
<sequence length="136" mass="15431">MKKQVIILLMMISSLTGFAQNQVTDSMLIRISEIEVYPEYLDEYLEAARNVGATSVKEETGVVCIFPMQTKRDKHQIRIVEIYASMEAYRKHIVSTHFQTYKQGTLHMVKSLDLVDMNALAPTSMSQISLKAGTNK</sequence>
<dbReference type="PROSITE" id="PS51725">
    <property type="entry name" value="ABM"/>
    <property type="match status" value="1"/>
</dbReference>
<feature type="chain" id="PRO_5034075764" evidence="1">
    <location>
        <begin position="20"/>
        <end position="136"/>
    </location>
</feature>
<feature type="domain" description="ABM" evidence="2">
    <location>
        <begin position="28"/>
        <end position="118"/>
    </location>
</feature>
<proteinExistence type="predicted"/>
<name>A0A8G2BX83_9BACT</name>
<organism evidence="3 4">
    <name type="scientific">Parabacteroides chinchillae</name>
    <dbReference type="NCBI Taxonomy" id="871327"/>
    <lineage>
        <taxon>Bacteria</taxon>
        <taxon>Pseudomonadati</taxon>
        <taxon>Bacteroidota</taxon>
        <taxon>Bacteroidia</taxon>
        <taxon>Bacteroidales</taxon>
        <taxon>Tannerellaceae</taxon>
        <taxon>Parabacteroides</taxon>
    </lineage>
</organism>
<dbReference type="Proteomes" id="UP000236725">
    <property type="component" value="Unassembled WGS sequence"/>
</dbReference>
<evidence type="ECO:0000313" key="4">
    <source>
        <dbReference type="Proteomes" id="UP000236725"/>
    </source>
</evidence>
<feature type="signal peptide" evidence="1">
    <location>
        <begin position="1"/>
        <end position="19"/>
    </location>
</feature>